<evidence type="ECO:0000313" key="2">
    <source>
        <dbReference type="EMBL" id="ACL61477.1"/>
    </source>
</evidence>
<protein>
    <submittedName>
        <fullName evidence="2">Diguanylate cyclase/phosphodiesterase with PAS/PAC and GAF sensor(S)</fullName>
    </submittedName>
</protein>
<dbReference type="EMBL" id="CP001349">
    <property type="protein sequence ID" value="ACL61477.1"/>
    <property type="molecule type" value="Genomic_DNA"/>
</dbReference>
<dbReference type="PANTHER" id="PTHR43102:SF2">
    <property type="entry name" value="GAF DOMAIN-CONTAINING PROTEIN"/>
    <property type="match status" value="1"/>
</dbReference>
<dbReference type="AlphaFoldDB" id="B8IEY4"/>
<evidence type="ECO:0000313" key="3">
    <source>
        <dbReference type="Proteomes" id="UP000008207"/>
    </source>
</evidence>
<dbReference type="SUPFAM" id="SSF55781">
    <property type="entry name" value="GAF domain-like"/>
    <property type="match status" value="1"/>
</dbReference>
<name>B8IEY4_METNO</name>
<dbReference type="RefSeq" id="WP_015933046.1">
    <property type="nucleotide sequence ID" value="NC_011894.1"/>
</dbReference>
<keyword evidence="3" id="KW-1185">Reference proteome</keyword>
<dbReference type="Proteomes" id="UP000008207">
    <property type="component" value="Chromosome"/>
</dbReference>
<dbReference type="Gene3D" id="3.30.450.40">
    <property type="match status" value="1"/>
</dbReference>
<accession>B8IEY4</accession>
<proteinExistence type="predicted"/>
<dbReference type="InterPro" id="IPR029016">
    <property type="entry name" value="GAF-like_dom_sf"/>
</dbReference>
<dbReference type="InterPro" id="IPR003018">
    <property type="entry name" value="GAF"/>
</dbReference>
<dbReference type="STRING" id="460265.Mnod_6716"/>
<dbReference type="eggNOG" id="COG2203">
    <property type="taxonomic scope" value="Bacteria"/>
</dbReference>
<dbReference type="Pfam" id="PF01590">
    <property type="entry name" value="GAF"/>
    <property type="match status" value="1"/>
</dbReference>
<reference evidence="2 3" key="1">
    <citation type="submission" date="2009-01" db="EMBL/GenBank/DDBJ databases">
        <title>Complete sequence of chromosome of Methylobacterium nodulans ORS 2060.</title>
        <authorList>
            <consortium name="US DOE Joint Genome Institute"/>
            <person name="Lucas S."/>
            <person name="Copeland A."/>
            <person name="Lapidus A."/>
            <person name="Glavina del Rio T."/>
            <person name="Dalin E."/>
            <person name="Tice H."/>
            <person name="Bruce D."/>
            <person name="Goodwin L."/>
            <person name="Pitluck S."/>
            <person name="Sims D."/>
            <person name="Brettin T."/>
            <person name="Detter J.C."/>
            <person name="Han C."/>
            <person name="Larimer F."/>
            <person name="Land M."/>
            <person name="Hauser L."/>
            <person name="Kyrpides N."/>
            <person name="Ivanova N."/>
            <person name="Marx C.J."/>
            <person name="Richardson P."/>
        </authorList>
    </citation>
    <scope>NUCLEOTIDE SEQUENCE [LARGE SCALE GENOMIC DNA]</scope>
    <source>
        <strain evidence="3">LMG 21967 / CNCM I-2342 / ORS 2060</strain>
    </source>
</reference>
<sequence>MVDLIACTDLAGSGEEDRLRELAAYRIADTAPEPQIDCIAAVAAALFGTPWAAVTLIGEATHWIKARFGLDLAEMPRSISFCNHTIRSDEVLVVPDAAADPRFRDDPLVRGDLGLRFYAGAFAARLAAGVEARDDSGLLRAAWG</sequence>
<feature type="domain" description="GAF" evidence="1">
    <location>
        <begin position="37"/>
        <end position="121"/>
    </location>
</feature>
<gene>
    <name evidence="2" type="ordered locus">Mnod_6716</name>
</gene>
<dbReference type="KEGG" id="mno:Mnod_6716"/>
<organism evidence="2 3">
    <name type="scientific">Methylobacterium nodulans (strain LMG 21967 / CNCM I-2342 / ORS 2060)</name>
    <dbReference type="NCBI Taxonomy" id="460265"/>
    <lineage>
        <taxon>Bacteria</taxon>
        <taxon>Pseudomonadati</taxon>
        <taxon>Pseudomonadota</taxon>
        <taxon>Alphaproteobacteria</taxon>
        <taxon>Hyphomicrobiales</taxon>
        <taxon>Methylobacteriaceae</taxon>
        <taxon>Methylobacterium</taxon>
    </lineage>
</organism>
<dbReference type="HOGENOM" id="CLU_1794255_0_0_5"/>
<dbReference type="PANTHER" id="PTHR43102">
    <property type="entry name" value="SLR1143 PROTEIN"/>
    <property type="match status" value="1"/>
</dbReference>
<evidence type="ECO:0000259" key="1">
    <source>
        <dbReference type="Pfam" id="PF01590"/>
    </source>
</evidence>